<proteinExistence type="predicted"/>
<dbReference type="AlphaFoldDB" id="A0A1H5NBB2"/>
<protein>
    <submittedName>
        <fullName evidence="2">Transcriptional regulator, AbiEi antitoxin, Type IV TA system</fullName>
    </submittedName>
</protein>
<dbReference type="InterPro" id="IPR025159">
    <property type="entry name" value="AbiEi_N"/>
</dbReference>
<feature type="domain" description="AbiEi antitoxin N-terminal" evidence="1">
    <location>
        <begin position="15"/>
        <end position="49"/>
    </location>
</feature>
<reference evidence="3" key="1">
    <citation type="submission" date="2016-10" db="EMBL/GenBank/DDBJ databases">
        <authorList>
            <person name="Varghese N."/>
            <person name="Submissions S."/>
        </authorList>
    </citation>
    <scope>NUCLEOTIDE SEQUENCE [LARGE SCALE GENOMIC DNA]</scope>
    <source>
        <strain evidence="3">DSM 21368</strain>
    </source>
</reference>
<dbReference type="Pfam" id="PF13338">
    <property type="entry name" value="AbiEi_4"/>
    <property type="match status" value="1"/>
</dbReference>
<sequence length="362" mass="38571">MPAMGTPERKPARELITFADASASGLDGSLRRAHRDGRLVRVRRGVYRPAAAQEAGTKAERAAARYRDQVLAVACNRRDPVFTGPSALVLLGLPIIGPWPKDVFVMSGTAHGRRSTGVVEVARRTIVPTSTAQGEEITDVNFSLIQTARRMPLLATLVAADAACRIHRFADTPPLTTPEALHAEHERMLPYHGSQRMRPVLDRVTIGAESPLETLSGLLIEQLGFAAPRRQVAIEVPSGVVYVDFYWEEADIVGEADGDIKYRSAGTGAGAARRVIDENGERMSCASRCAAWPGGDGETAGGGCGRRVAPNGWSRARIASSESCSAPASPGPVAGDGCCRFARTGLRRSNGLRCARKGVPTP</sequence>
<dbReference type="Proteomes" id="UP000199220">
    <property type="component" value="Unassembled WGS sequence"/>
</dbReference>
<keyword evidence="3" id="KW-1185">Reference proteome</keyword>
<organism evidence="2 3">
    <name type="scientific">Ruania alba</name>
    <dbReference type="NCBI Taxonomy" id="648782"/>
    <lineage>
        <taxon>Bacteria</taxon>
        <taxon>Bacillati</taxon>
        <taxon>Actinomycetota</taxon>
        <taxon>Actinomycetes</taxon>
        <taxon>Micrococcales</taxon>
        <taxon>Ruaniaceae</taxon>
        <taxon>Ruania</taxon>
    </lineage>
</organism>
<dbReference type="STRING" id="648782.SAMN04488554_4153"/>
<gene>
    <name evidence="2" type="ORF">SAMN04488554_4153</name>
</gene>
<evidence type="ECO:0000259" key="1">
    <source>
        <dbReference type="Pfam" id="PF13338"/>
    </source>
</evidence>
<evidence type="ECO:0000313" key="3">
    <source>
        <dbReference type="Proteomes" id="UP000199220"/>
    </source>
</evidence>
<dbReference type="EMBL" id="FNTX01000002">
    <property type="protein sequence ID" value="SEE98845.1"/>
    <property type="molecule type" value="Genomic_DNA"/>
</dbReference>
<accession>A0A1H5NBB2</accession>
<name>A0A1H5NBB2_9MICO</name>
<evidence type="ECO:0000313" key="2">
    <source>
        <dbReference type="EMBL" id="SEE98845.1"/>
    </source>
</evidence>